<accession>A0AAU8BW79</accession>
<dbReference type="InterPro" id="IPR055604">
    <property type="entry name" value="DUF7180"/>
</dbReference>
<dbReference type="Pfam" id="PF23805">
    <property type="entry name" value="DUF7180"/>
    <property type="match status" value="1"/>
</dbReference>
<protein>
    <submittedName>
        <fullName evidence="1">Uncharacterized protein</fullName>
    </submittedName>
</protein>
<name>A0AAU8BW79_9VIRU</name>
<organism evidence="1">
    <name type="scientific">Salmonella phage PMBT35</name>
    <dbReference type="NCBI Taxonomy" id="3137287"/>
    <lineage>
        <taxon>Viruses</taxon>
    </lineage>
</organism>
<proteinExistence type="predicted"/>
<sequence length="94" mass="10772">MIQINLSEEQAKKLLHATGWGEHIPNDVERELFKQLERQLTPASTEAASLAVWRHDHGYTAGAIEEWKRNNETAESAFANYVESVSNQVMEKYK</sequence>
<dbReference type="EMBL" id="PP554580">
    <property type="protein sequence ID" value="XCD29893.1"/>
    <property type="molecule type" value="Genomic_DNA"/>
</dbReference>
<reference evidence="1" key="1">
    <citation type="submission" date="2024-03" db="EMBL/GenBank/DDBJ databases">
        <title>This phage originates from the Bacteriophage catalogue of the Bacteriophage Competence Centre, Department of Microbiology und Biotechnology, Max Rubner-Institut, Kiel, Germany.</title>
        <authorList>
            <person name="Sprotte S."/>
            <person name="Brinks E."/>
        </authorList>
    </citation>
    <scope>NUCLEOTIDE SEQUENCE</scope>
</reference>
<evidence type="ECO:0000313" key="1">
    <source>
        <dbReference type="EMBL" id="XCD29893.1"/>
    </source>
</evidence>